<dbReference type="InterPro" id="IPR009506">
    <property type="entry name" value="YjiS-like"/>
</dbReference>
<organism evidence="2 3">
    <name type="scientific">Tritonibacter litoralis</name>
    <dbReference type="NCBI Taxonomy" id="2662264"/>
    <lineage>
        <taxon>Bacteria</taxon>
        <taxon>Pseudomonadati</taxon>
        <taxon>Pseudomonadota</taxon>
        <taxon>Alphaproteobacteria</taxon>
        <taxon>Rhodobacterales</taxon>
        <taxon>Paracoccaceae</taxon>
        <taxon>Tritonibacter</taxon>
    </lineage>
</organism>
<dbReference type="EMBL" id="WIBF01000002">
    <property type="protein sequence ID" value="MQQ07712.1"/>
    <property type="molecule type" value="Genomic_DNA"/>
</dbReference>
<comment type="caution">
    <text evidence="2">The sequence shown here is derived from an EMBL/GenBank/DDBJ whole genome shotgun (WGS) entry which is preliminary data.</text>
</comment>
<protein>
    <submittedName>
        <fullName evidence="2">DUF1127 domain-containing protein</fullName>
    </submittedName>
</protein>
<proteinExistence type="predicted"/>
<gene>
    <name evidence="2" type="ORF">GFB49_04515</name>
</gene>
<evidence type="ECO:0000313" key="3">
    <source>
        <dbReference type="Proteomes" id="UP000444174"/>
    </source>
</evidence>
<name>A0A843YEH7_9RHOB</name>
<keyword evidence="3" id="KW-1185">Reference proteome</keyword>
<dbReference type="RefSeq" id="WP_153214634.1">
    <property type="nucleotide sequence ID" value="NZ_WIBF01000002.1"/>
</dbReference>
<feature type="domain" description="YjiS-like" evidence="1">
    <location>
        <begin position="18"/>
        <end position="52"/>
    </location>
</feature>
<dbReference type="Pfam" id="PF06568">
    <property type="entry name" value="YjiS-like"/>
    <property type="match status" value="1"/>
</dbReference>
<dbReference type="AlphaFoldDB" id="A0A843YEH7"/>
<evidence type="ECO:0000259" key="1">
    <source>
        <dbReference type="Pfam" id="PF06568"/>
    </source>
</evidence>
<accession>A0A843YEH7</accession>
<reference evidence="2 3" key="1">
    <citation type="submission" date="2019-10" db="EMBL/GenBank/DDBJ databases">
        <title>Epibacterium sp. nov., isolated from seawater.</title>
        <authorList>
            <person name="Zhang X."/>
            <person name="Li N."/>
        </authorList>
    </citation>
    <scope>NUCLEOTIDE SEQUENCE [LARGE SCALE GENOMIC DNA]</scope>
    <source>
        <strain evidence="2 3">SM1979</strain>
    </source>
</reference>
<sequence length="66" mass="7588">MAYLSSERIMRPARRSVFAVLAELAALRRQRKALARLSDVELADIGISRREADIEAARPFWYLPSR</sequence>
<evidence type="ECO:0000313" key="2">
    <source>
        <dbReference type="EMBL" id="MQQ07712.1"/>
    </source>
</evidence>
<dbReference type="Proteomes" id="UP000444174">
    <property type="component" value="Unassembled WGS sequence"/>
</dbReference>